<evidence type="ECO:0000313" key="2">
    <source>
        <dbReference type="Proteomes" id="UP000651112"/>
    </source>
</evidence>
<proteinExistence type="predicted"/>
<comment type="caution">
    <text evidence="1">The sequence shown here is derived from an EMBL/GenBank/DDBJ whole genome shotgun (WGS) entry which is preliminary data.</text>
</comment>
<evidence type="ECO:0000313" key="1">
    <source>
        <dbReference type="EMBL" id="MBD1421993.1"/>
    </source>
</evidence>
<organism evidence="1 2">
    <name type="scientific">Sphingobacterium chuzhouense</name>
    <dbReference type="NCBI Taxonomy" id="1742264"/>
    <lineage>
        <taxon>Bacteria</taxon>
        <taxon>Pseudomonadati</taxon>
        <taxon>Bacteroidota</taxon>
        <taxon>Sphingobacteriia</taxon>
        <taxon>Sphingobacteriales</taxon>
        <taxon>Sphingobacteriaceae</taxon>
        <taxon>Sphingobacterium</taxon>
    </lineage>
</organism>
<protein>
    <submittedName>
        <fullName evidence="1">Uncharacterized protein</fullName>
    </submittedName>
</protein>
<name>A0ABR7XS40_9SPHI</name>
<accession>A0ABR7XS40</accession>
<keyword evidence="2" id="KW-1185">Reference proteome</keyword>
<gene>
    <name evidence="1" type="ORF">H8B21_10470</name>
</gene>
<sequence length="45" mass="5237">MKKILIYDVFGMPIPDWLSNISPRYAIGSTLMSLTWRTHQQSIIN</sequence>
<dbReference type="EMBL" id="JACNYL010000002">
    <property type="protein sequence ID" value="MBD1421993.1"/>
    <property type="molecule type" value="Genomic_DNA"/>
</dbReference>
<dbReference type="RefSeq" id="WP_190313693.1">
    <property type="nucleotide sequence ID" value="NZ_JACNYL010000002.1"/>
</dbReference>
<dbReference type="Proteomes" id="UP000651112">
    <property type="component" value="Unassembled WGS sequence"/>
</dbReference>
<reference evidence="1 2" key="1">
    <citation type="submission" date="2020-08" db="EMBL/GenBank/DDBJ databases">
        <title>Sphingobacterium sp. DN00404 isolated from aquaculture water.</title>
        <authorList>
            <person name="Zhang M."/>
        </authorList>
    </citation>
    <scope>NUCLEOTIDE SEQUENCE [LARGE SCALE GENOMIC DNA]</scope>
    <source>
        <strain evidence="1 2">KCTC 42746</strain>
    </source>
</reference>